<dbReference type="AlphaFoldDB" id="A0A369JDI8"/>
<dbReference type="SUPFAM" id="SSF56112">
    <property type="entry name" value="Protein kinase-like (PK-like)"/>
    <property type="match status" value="1"/>
</dbReference>
<dbReference type="InParanoid" id="A0A369JDI8"/>
<keyword evidence="2" id="KW-1185">Reference proteome</keyword>
<evidence type="ECO:0000313" key="1">
    <source>
        <dbReference type="EMBL" id="RDB20191.1"/>
    </source>
</evidence>
<protein>
    <recommendedName>
        <fullName evidence="3">Protein kinase domain-containing protein</fullName>
    </recommendedName>
</protein>
<proteinExistence type="predicted"/>
<dbReference type="InterPro" id="IPR011009">
    <property type="entry name" value="Kinase-like_dom_sf"/>
</dbReference>
<comment type="caution">
    <text evidence="1">The sequence shown here is derived from an EMBL/GenBank/DDBJ whole genome shotgun (WGS) entry which is preliminary data.</text>
</comment>
<gene>
    <name evidence="1" type="ORF">Hypma_013141</name>
</gene>
<sequence>MNRYACSVGLSVTCNAVPHFIIRIADPYLSISGAVSADRFISQPLTVNLYLGDGPNLSDRLYKIAKVLQILRSCLDDLEDFCLNLRPIPSQPGTSSTDTRRMQASSGATSLSFNRARGMELASFPHFRQFTSLINGSDVNLEYAARLSPKYSEKAVFKALAQTSGAEGSFQTVVVKFTSTYYRIGHELLARKSRAPRLWFCEEVESVGMYVVVMDFVERRRPDDESPLSPELISSLEETVSELHANELVFGDLSPPNVILCEGSTGGKFAPCSSTLTGVAKKGRLLTHPTSIWTQISTGINVYAVVGRYSESTINTCSGSFNGLGLTNFHSCP</sequence>
<name>A0A369JDI8_HYPMA</name>
<reference evidence="1" key="1">
    <citation type="submission" date="2018-04" db="EMBL/GenBank/DDBJ databases">
        <title>Whole genome sequencing of Hypsizygus marmoreus.</title>
        <authorList>
            <person name="Choi I.-G."/>
            <person name="Min B."/>
            <person name="Kim J.-G."/>
            <person name="Kim S."/>
            <person name="Oh Y.-L."/>
            <person name="Kong W.-S."/>
            <person name="Park H."/>
            <person name="Jeong J."/>
            <person name="Song E.-S."/>
        </authorList>
    </citation>
    <scope>NUCLEOTIDE SEQUENCE [LARGE SCALE GENOMIC DNA]</scope>
    <source>
        <strain evidence="1">51987-8</strain>
    </source>
</reference>
<organism evidence="1 2">
    <name type="scientific">Hypsizygus marmoreus</name>
    <name type="common">White beech mushroom</name>
    <name type="synonym">Agaricus marmoreus</name>
    <dbReference type="NCBI Taxonomy" id="39966"/>
    <lineage>
        <taxon>Eukaryota</taxon>
        <taxon>Fungi</taxon>
        <taxon>Dikarya</taxon>
        <taxon>Basidiomycota</taxon>
        <taxon>Agaricomycotina</taxon>
        <taxon>Agaricomycetes</taxon>
        <taxon>Agaricomycetidae</taxon>
        <taxon>Agaricales</taxon>
        <taxon>Tricholomatineae</taxon>
        <taxon>Lyophyllaceae</taxon>
        <taxon>Hypsizygus</taxon>
    </lineage>
</organism>
<evidence type="ECO:0008006" key="3">
    <source>
        <dbReference type="Google" id="ProtNLM"/>
    </source>
</evidence>
<accession>A0A369JDI8</accession>
<dbReference type="OrthoDB" id="4062651at2759"/>
<evidence type="ECO:0000313" key="2">
    <source>
        <dbReference type="Proteomes" id="UP000076154"/>
    </source>
</evidence>
<dbReference type="EMBL" id="LUEZ02000071">
    <property type="protein sequence ID" value="RDB20191.1"/>
    <property type="molecule type" value="Genomic_DNA"/>
</dbReference>
<dbReference type="Proteomes" id="UP000076154">
    <property type="component" value="Unassembled WGS sequence"/>
</dbReference>